<comment type="subcellular location">
    <subcellularLocation>
        <location evidence="1">Cell membrane</location>
        <topology evidence="1">Single-pass type I membrane protein</topology>
    </subcellularLocation>
</comment>
<evidence type="ECO:0000256" key="5">
    <source>
        <dbReference type="ARBA" id="ARBA00022989"/>
    </source>
</evidence>
<evidence type="ECO:0000256" key="8">
    <source>
        <dbReference type="ARBA" id="ARBA00023170"/>
    </source>
</evidence>
<evidence type="ECO:0000256" key="7">
    <source>
        <dbReference type="ARBA" id="ARBA00023157"/>
    </source>
</evidence>
<evidence type="ECO:0000256" key="2">
    <source>
        <dbReference type="ARBA" id="ARBA00022475"/>
    </source>
</evidence>
<accession>A0ABV0R750</accession>
<dbReference type="InterPro" id="IPR003599">
    <property type="entry name" value="Ig_sub"/>
</dbReference>
<dbReference type="InterPro" id="IPR013106">
    <property type="entry name" value="Ig_V-set"/>
</dbReference>
<keyword evidence="4" id="KW-0732">Signal</keyword>
<keyword evidence="6 12" id="KW-0472">Membrane</keyword>
<dbReference type="InterPro" id="IPR013151">
    <property type="entry name" value="Immunoglobulin_dom"/>
</dbReference>
<evidence type="ECO:0000259" key="13">
    <source>
        <dbReference type="PROSITE" id="PS50835"/>
    </source>
</evidence>
<dbReference type="InterPro" id="IPR036179">
    <property type="entry name" value="Ig-like_dom_sf"/>
</dbReference>
<dbReference type="Proteomes" id="UP001434883">
    <property type="component" value="Unassembled WGS sequence"/>
</dbReference>
<reference evidence="14 15" key="1">
    <citation type="submission" date="2021-06" db="EMBL/GenBank/DDBJ databases">
        <authorList>
            <person name="Palmer J.M."/>
        </authorList>
    </citation>
    <scope>NUCLEOTIDE SEQUENCE [LARGE SCALE GENOMIC DNA]</scope>
    <source>
        <strain evidence="14 15">XC_2019</strain>
        <tissue evidence="14">Muscle</tissue>
    </source>
</reference>
<proteinExistence type="predicted"/>
<evidence type="ECO:0000256" key="12">
    <source>
        <dbReference type="SAM" id="Phobius"/>
    </source>
</evidence>
<dbReference type="InterPro" id="IPR051713">
    <property type="entry name" value="T-cell_Activation_Regulation"/>
</dbReference>
<dbReference type="Pfam" id="PF07686">
    <property type="entry name" value="V-set"/>
    <property type="match status" value="1"/>
</dbReference>
<feature type="transmembrane region" description="Helical" evidence="12">
    <location>
        <begin position="499"/>
        <end position="520"/>
    </location>
</feature>
<dbReference type="InterPro" id="IPR013783">
    <property type="entry name" value="Ig-like_fold"/>
</dbReference>
<feature type="region of interest" description="Disordered" evidence="11">
    <location>
        <begin position="527"/>
        <end position="555"/>
    </location>
</feature>
<keyword evidence="2" id="KW-1003">Cell membrane</keyword>
<dbReference type="CDD" id="cd00096">
    <property type="entry name" value="Ig"/>
    <property type="match status" value="1"/>
</dbReference>
<keyword evidence="9" id="KW-0325">Glycoprotein</keyword>
<organism evidence="14 15">
    <name type="scientific">Xenoophorus captivus</name>
    <dbReference type="NCBI Taxonomy" id="1517983"/>
    <lineage>
        <taxon>Eukaryota</taxon>
        <taxon>Metazoa</taxon>
        <taxon>Chordata</taxon>
        <taxon>Craniata</taxon>
        <taxon>Vertebrata</taxon>
        <taxon>Euteleostomi</taxon>
        <taxon>Actinopterygii</taxon>
        <taxon>Neopterygii</taxon>
        <taxon>Teleostei</taxon>
        <taxon>Neoteleostei</taxon>
        <taxon>Acanthomorphata</taxon>
        <taxon>Ovalentaria</taxon>
        <taxon>Atherinomorphae</taxon>
        <taxon>Cyprinodontiformes</taxon>
        <taxon>Goodeidae</taxon>
        <taxon>Xenoophorus</taxon>
    </lineage>
</organism>
<feature type="domain" description="Ig-like" evidence="13">
    <location>
        <begin position="348"/>
        <end position="443"/>
    </location>
</feature>
<dbReference type="SMART" id="SM00409">
    <property type="entry name" value="IG"/>
    <property type="match status" value="2"/>
</dbReference>
<dbReference type="InterPro" id="IPR007110">
    <property type="entry name" value="Ig-like_dom"/>
</dbReference>
<dbReference type="PANTHER" id="PTHR25466">
    <property type="entry name" value="T-LYMPHOCYTE ACTIVATION ANTIGEN"/>
    <property type="match status" value="1"/>
</dbReference>
<evidence type="ECO:0000256" key="4">
    <source>
        <dbReference type="ARBA" id="ARBA00022729"/>
    </source>
</evidence>
<evidence type="ECO:0000256" key="10">
    <source>
        <dbReference type="ARBA" id="ARBA00023319"/>
    </source>
</evidence>
<evidence type="ECO:0000256" key="1">
    <source>
        <dbReference type="ARBA" id="ARBA00004251"/>
    </source>
</evidence>
<evidence type="ECO:0000313" key="14">
    <source>
        <dbReference type="EMBL" id="MEQ2203927.1"/>
    </source>
</evidence>
<dbReference type="Gene3D" id="2.60.40.10">
    <property type="entry name" value="Immunoglobulins"/>
    <property type="match status" value="2"/>
</dbReference>
<protein>
    <recommendedName>
        <fullName evidence="13">Ig-like domain-containing protein</fullName>
    </recommendedName>
</protein>
<dbReference type="PROSITE" id="PS50835">
    <property type="entry name" value="IG_LIKE"/>
    <property type="match status" value="2"/>
</dbReference>
<keyword evidence="5 12" id="KW-1133">Transmembrane helix</keyword>
<sequence length="555" mass="62293">MWGRTEKSSWIHKTDSRISAQYGVEERAKMTCIKFTELLLFLLLKQVSSQEPETVLRENGTSIVMGYCFGADYIVVYRSAPDGEQLLGNSSKKNLPNTPPADLQGRILMNEDENLLGMHITGLTELDSGIYRRECWKNHTVAKIHTEQLFVCKEEISPEEIHTNNEGGTEIRCNSASVGLEGNFVRWYQELHPDYKSTLLLDSSVSLEPVMKEMQGFVEARENGALLVLHKTVLQNFPQYYCVVLKGKTCLSFQNIYLPDRSESKEVFASKGERVVLNCTGNGEHLQWETPLGQINSSSPSNNQMYISGGRKPASFSLIIPVISDKHSGTYSCIAPLFEIEYSLFLCPQNTLLKKVASKGENVSLECSSGLDNHKRVQWYRRVQQETYEIFGDTNDESVIIPNDLKGRVKLSDSGLLTISGLEITDERMYKCVVINEFVDNLNTEDYNDEDMNEDDFSDEENSNDIARCHLKQDVFLNISNTGFTKIPPDEPSKVTGPAVAGGLLGLLVVIVIVIVIVIVKKKPCATNRNHDNEQSSEMDHGCTDKLKQSGEDED</sequence>
<dbReference type="PANTHER" id="PTHR25466:SF14">
    <property type="entry name" value="BUTYROPHILIN SUBFAMILY 2 MEMBER A2-LIKE-RELATED"/>
    <property type="match status" value="1"/>
</dbReference>
<dbReference type="CDD" id="cd00099">
    <property type="entry name" value="IgV"/>
    <property type="match status" value="1"/>
</dbReference>
<name>A0ABV0R750_9TELE</name>
<dbReference type="EMBL" id="JAHRIN010035196">
    <property type="protein sequence ID" value="MEQ2203927.1"/>
    <property type="molecule type" value="Genomic_DNA"/>
</dbReference>
<feature type="domain" description="Ig-like" evidence="13">
    <location>
        <begin position="259"/>
        <end position="335"/>
    </location>
</feature>
<keyword evidence="15" id="KW-1185">Reference proteome</keyword>
<keyword evidence="10" id="KW-0393">Immunoglobulin domain</keyword>
<keyword evidence="7" id="KW-1015">Disulfide bond</keyword>
<evidence type="ECO:0000313" key="15">
    <source>
        <dbReference type="Proteomes" id="UP001434883"/>
    </source>
</evidence>
<evidence type="ECO:0000256" key="6">
    <source>
        <dbReference type="ARBA" id="ARBA00023136"/>
    </source>
</evidence>
<gene>
    <name evidence="14" type="ORF">XENOCAPTIV_005421</name>
</gene>
<comment type="caution">
    <text evidence="14">The sequence shown here is derived from an EMBL/GenBank/DDBJ whole genome shotgun (WGS) entry which is preliminary data.</text>
</comment>
<feature type="compositionally biased region" description="Basic and acidic residues" evidence="11">
    <location>
        <begin position="529"/>
        <end position="555"/>
    </location>
</feature>
<evidence type="ECO:0000256" key="3">
    <source>
        <dbReference type="ARBA" id="ARBA00022692"/>
    </source>
</evidence>
<evidence type="ECO:0000256" key="11">
    <source>
        <dbReference type="SAM" id="MobiDB-lite"/>
    </source>
</evidence>
<dbReference type="SUPFAM" id="SSF48726">
    <property type="entry name" value="Immunoglobulin"/>
    <property type="match status" value="2"/>
</dbReference>
<keyword evidence="3 12" id="KW-0812">Transmembrane</keyword>
<keyword evidence="8" id="KW-0675">Receptor</keyword>
<dbReference type="Pfam" id="PF00047">
    <property type="entry name" value="ig"/>
    <property type="match status" value="1"/>
</dbReference>
<evidence type="ECO:0000256" key="9">
    <source>
        <dbReference type="ARBA" id="ARBA00023180"/>
    </source>
</evidence>